<sequence length="132" mass="15115">MAVKTLLKESFCDITYDDAKQVITAQWIGFLKTDQVKRGCDLMTEFIKENEIKFHLSDHRSLKVLSKEVQEYLGGSWFPEVESIGLTKLAVLVSDDVFTKATVDKVNESAVGSLKIHTFNSERNCFDWFKED</sequence>
<accession>A0A937F5W8</accession>
<organism evidence="1 2">
    <name type="scientific">Fulvivirga sediminis</name>
    <dbReference type="NCBI Taxonomy" id="2803949"/>
    <lineage>
        <taxon>Bacteria</taxon>
        <taxon>Pseudomonadati</taxon>
        <taxon>Bacteroidota</taxon>
        <taxon>Cytophagia</taxon>
        <taxon>Cytophagales</taxon>
        <taxon>Fulvivirgaceae</taxon>
        <taxon>Fulvivirga</taxon>
    </lineage>
</organism>
<reference evidence="1" key="1">
    <citation type="submission" date="2021-01" db="EMBL/GenBank/DDBJ databases">
        <title>Fulvivirga kasyanovii gen. nov., sp nov., a novel member of the phylum Bacteroidetes isolated from seawater in a mussel farm.</title>
        <authorList>
            <person name="Zhao L.-H."/>
            <person name="Wang Z.-J."/>
        </authorList>
    </citation>
    <scope>NUCLEOTIDE SEQUENCE</scope>
    <source>
        <strain evidence="1">2943</strain>
    </source>
</reference>
<dbReference type="RefSeq" id="WP_202244756.1">
    <property type="nucleotide sequence ID" value="NZ_JAESIY010000006.1"/>
</dbReference>
<dbReference type="Proteomes" id="UP000659388">
    <property type="component" value="Unassembled WGS sequence"/>
</dbReference>
<name>A0A937F5W8_9BACT</name>
<evidence type="ECO:0000313" key="1">
    <source>
        <dbReference type="EMBL" id="MBL3656961.1"/>
    </source>
</evidence>
<protein>
    <recommendedName>
        <fullName evidence="3">STAS/SEC14 domain-containing protein</fullName>
    </recommendedName>
</protein>
<evidence type="ECO:0000313" key="2">
    <source>
        <dbReference type="Proteomes" id="UP000659388"/>
    </source>
</evidence>
<keyword evidence="2" id="KW-1185">Reference proteome</keyword>
<evidence type="ECO:0008006" key="3">
    <source>
        <dbReference type="Google" id="ProtNLM"/>
    </source>
</evidence>
<dbReference type="EMBL" id="JAESIY010000006">
    <property type="protein sequence ID" value="MBL3656961.1"/>
    <property type="molecule type" value="Genomic_DNA"/>
</dbReference>
<gene>
    <name evidence="1" type="ORF">JL102_12515</name>
</gene>
<comment type="caution">
    <text evidence="1">The sequence shown here is derived from an EMBL/GenBank/DDBJ whole genome shotgun (WGS) entry which is preliminary data.</text>
</comment>
<proteinExistence type="predicted"/>
<dbReference type="AlphaFoldDB" id="A0A937F5W8"/>